<comment type="subcellular location">
    <subcellularLocation>
        <location evidence="10">Cytoplasm</location>
    </subcellularLocation>
</comment>
<comment type="caution">
    <text evidence="13">The sequence shown here is derived from an EMBL/GenBank/DDBJ whole genome shotgun (WGS) entry which is preliminary data.</text>
</comment>
<dbReference type="PROSITE" id="PS51273">
    <property type="entry name" value="GATASE_TYPE_1"/>
    <property type="match status" value="1"/>
</dbReference>
<proteinExistence type="inferred from homology"/>
<dbReference type="AlphaFoldDB" id="A0A2M7S5A6"/>
<dbReference type="PIRSF" id="PIRSF000495">
    <property type="entry name" value="Amidotransf_hisH"/>
    <property type="match status" value="1"/>
</dbReference>
<dbReference type="SUPFAM" id="SSF52317">
    <property type="entry name" value="Class I glutamine amidotransferase-like"/>
    <property type="match status" value="1"/>
</dbReference>
<comment type="function">
    <text evidence="10">IGPS catalyzes the conversion of PRFAR and glutamine to IGP, AICAR and glutamate. The HisH subunit catalyzes the hydrolysis of glutamine to glutamate and ammonia as part of the synthesis of IGP and AICAR. The resulting ammonia molecule is channeled to the active site of HisF.</text>
</comment>
<dbReference type="InterPro" id="IPR029062">
    <property type="entry name" value="Class_I_gatase-like"/>
</dbReference>
<dbReference type="PANTHER" id="PTHR42701:SF1">
    <property type="entry name" value="IMIDAZOLE GLYCEROL PHOSPHATE SYNTHASE SUBUNIT HISH"/>
    <property type="match status" value="1"/>
</dbReference>
<feature type="active site" evidence="10 11">
    <location>
        <position position="183"/>
    </location>
</feature>
<accession>A0A2M7S5A6</accession>
<evidence type="ECO:0000256" key="2">
    <source>
        <dbReference type="ARBA" id="ARBA00011152"/>
    </source>
</evidence>
<feature type="active site" evidence="10 11">
    <location>
        <position position="181"/>
    </location>
</feature>
<dbReference type="PROSITE" id="PS51274">
    <property type="entry name" value="GATASE_COBBQ"/>
    <property type="match status" value="1"/>
</dbReference>
<dbReference type="EMBL" id="PFMR01000311">
    <property type="protein sequence ID" value="PIZ14727.1"/>
    <property type="molecule type" value="Genomic_DNA"/>
</dbReference>
<comment type="pathway">
    <text evidence="1 10">Amino-acid biosynthesis; L-histidine biosynthesis; L-histidine from 5-phospho-alpha-D-ribose 1-diphosphate: step 5/9.</text>
</comment>
<comment type="subunit">
    <text evidence="2 10">Heterodimer of HisH and HisF.</text>
</comment>
<dbReference type="NCBIfam" id="TIGR01855">
    <property type="entry name" value="IMP_synth_hisH"/>
    <property type="match status" value="1"/>
</dbReference>
<dbReference type="HAMAP" id="MF_00278">
    <property type="entry name" value="HisH"/>
    <property type="match status" value="1"/>
</dbReference>
<dbReference type="GO" id="GO:0016829">
    <property type="term" value="F:lyase activity"/>
    <property type="evidence" value="ECO:0007669"/>
    <property type="project" value="UniProtKB-KW"/>
</dbReference>
<evidence type="ECO:0000256" key="11">
    <source>
        <dbReference type="PIRSR" id="PIRSR000495-1"/>
    </source>
</evidence>
<name>A0A2M7S5A6_9BACT</name>
<keyword evidence="7 10" id="KW-0456">Lyase</keyword>
<dbReference type="Proteomes" id="UP000229307">
    <property type="component" value="Unassembled WGS sequence"/>
</dbReference>
<dbReference type="GO" id="GO:0004359">
    <property type="term" value="F:glutaminase activity"/>
    <property type="evidence" value="ECO:0007669"/>
    <property type="project" value="UniProtKB-EC"/>
</dbReference>
<keyword evidence="5 10" id="KW-0315">Glutamine amidotransferase</keyword>
<keyword evidence="3 10" id="KW-0028">Amino-acid biosynthesis</keyword>
<dbReference type="UniPathway" id="UPA00031">
    <property type="reaction ID" value="UER00010"/>
</dbReference>
<gene>
    <name evidence="10" type="primary">hisH</name>
    <name evidence="13" type="ORF">COY52_11255</name>
</gene>
<evidence type="ECO:0000256" key="8">
    <source>
        <dbReference type="ARBA" id="ARBA00047838"/>
    </source>
</evidence>
<keyword evidence="6 10" id="KW-0368">Histidine biosynthesis</keyword>
<evidence type="ECO:0000256" key="1">
    <source>
        <dbReference type="ARBA" id="ARBA00005091"/>
    </source>
</evidence>
<dbReference type="Gene3D" id="3.40.50.880">
    <property type="match status" value="1"/>
</dbReference>
<keyword evidence="4 10" id="KW-0378">Hydrolase</keyword>
<organism evidence="13 14">
    <name type="scientific">Candidatus Desantisbacteria bacterium CG_4_10_14_0_8_um_filter_48_22</name>
    <dbReference type="NCBI Taxonomy" id="1974543"/>
    <lineage>
        <taxon>Bacteria</taxon>
        <taxon>Candidatus Desantisiibacteriota</taxon>
    </lineage>
</organism>
<dbReference type="EC" id="3.5.1.2" evidence="10"/>
<evidence type="ECO:0000256" key="10">
    <source>
        <dbReference type="HAMAP-Rule" id="MF_00278"/>
    </source>
</evidence>
<dbReference type="InterPro" id="IPR010139">
    <property type="entry name" value="Imidazole-glycPsynth_HisH"/>
</dbReference>
<dbReference type="CDD" id="cd01748">
    <property type="entry name" value="GATase1_IGP_Synthase"/>
    <property type="match status" value="1"/>
</dbReference>
<comment type="catalytic activity">
    <reaction evidence="9 10">
        <text>L-glutamine + H2O = L-glutamate + NH4(+)</text>
        <dbReference type="Rhea" id="RHEA:15889"/>
        <dbReference type="ChEBI" id="CHEBI:15377"/>
        <dbReference type="ChEBI" id="CHEBI:28938"/>
        <dbReference type="ChEBI" id="CHEBI:29985"/>
        <dbReference type="ChEBI" id="CHEBI:58359"/>
        <dbReference type="EC" id="3.5.1.2"/>
    </reaction>
</comment>
<dbReference type="InterPro" id="IPR017926">
    <property type="entry name" value="GATASE"/>
</dbReference>
<evidence type="ECO:0000256" key="4">
    <source>
        <dbReference type="ARBA" id="ARBA00022801"/>
    </source>
</evidence>
<evidence type="ECO:0000256" key="3">
    <source>
        <dbReference type="ARBA" id="ARBA00022605"/>
    </source>
</evidence>
<dbReference type="GO" id="GO:0005737">
    <property type="term" value="C:cytoplasm"/>
    <property type="evidence" value="ECO:0007669"/>
    <property type="project" value="UniProtKB-SubCell"/>
</dbReference>
<dbReference type="EC" id="4.3.2.10" evidence="10"/>
<evidence type="ECO:0000313" key="14">
    <source>
        <dbReference type="Proteomes" id="UP000229307"/>
    </source>
</evidence>
<sequence>MIAVINYGAGNLYSISKALEGLGASVKITDSPSVLSSASAVVLPGVGAFDEAMAILRKTGLADAIKRSAEGGKPFLGICLGMQLLFSGSEEGKSKGLGIFKGTVRQFSRKLKVPHMGWNVVRQRNQSPLWKGLPGRRCWMYFAHSFYPIPADKEVIAATTDYGVKFASMVRRDNVLGTQFHPEKSGTYGLIFLKNFLELIHTKE</sequence>
<feature type="active site" description="Nucleophile" evidence="10 11">
    <location>
        <position position="79"/>
    </location>
</feature>
<feature type="domain" description="Glutamine amidotransferase" evidence="12">
    <location>
        <begin position="4"/>
        <end position="196"/>
    </location>
</feature>
<reference evidence="14" key="1">
    <citation type="submission" date="2017-09" db="EMBL/GenBank/DDBJ databases">
        <title>Depth-based differentiation of microbial function through sediment-hosted aquifers and enrichment of novel symbionts in the deep terrestrial subsurface.</title>
        <authorList>
            <person name="Probst A.J."/>
            <person name="Ladd B."/>
            <person name="Jarett J.K."/>
            <person name="Geller-Mcgrath D.E."/>
            <person name="Sieber C.M.K."/>
            <person name="Emerson J.B."/>
            <person name="Anantharaman K."/>
            <person name="Thomas B.C."/>
            <person name="Malmstrom R."/>
            <person name="Stieglmeier M."/>
            <person name="Klingl A."/>
            <person name="Woyke T."/>
            <person name="Ryan C.M."/>
            <person name="Banfield J.F."/>
        </authorList>
    </citation>
    <scope>NUCLEOTIDE SEQUENCE [LARGE SCALE GENOMIC DNA]</scope>
</reference>
<evidence type="ECO:0000256" key="9">
    <source>
        <dbReference type="ARBA" id="ARBA00049534"/>
    </source>
</evidence>
<protein>
    <recommendedName>
        <fullName evidence="10">Imidazole glycerol phosphate synthase subunit HisH</fullName>
        <ecNumber evidence="10">4.3.2.10</ecNumber>
    </recommendedName>
    <alternativeName>
        <fullName evidence="10">IGP synthase glutaminase subunit</fullName>
        <ecNumber evidence="10">3.5.1.2</ecNumber>
    </alternativeName>
    <alternativeName>
        <fullName evidence="10">IGP synthase subunit HisH</fullName>
    </alternativeName>
    <alternativeName>
        <fullName evidence="10">ImGP synthase subunit HisH</fullName>
        <shortName evidence="10">IGPS subunit HisH</shortName>
    </alternativeName>
</protein>
<dbReference type="GO" id="GO:0000107">
    <property type="term" value="F:imidazoleglycerol-phosphate synthase activity"/>
    <property type="evidence" value="ECO:0007669"/>
    <property type="project" value="UniProtKB-UniRule"/>
</dbReference>
<keyword evidence="10" id="KW-0963">Cytoplasm</keyword>
<evidence type="ECO:0000256" key="5">
    <source>
        <dbReference type="ARBA" id="ARBA00022962"/>
    </source>
</evidence>
<evidence type="ECO:0000313" key="13">
    <source>
        <dbReference type="EMBL" id="PIZ14727.1"/>
    </source>
</evidence>
<dbReference type="GO" id="GO:0000105">
    <property type="term" value="P:L-histidine biosynthetic process"/>
    <property type="evidence" value="ECO:0007669"/>
    <property type="project" value="UniProtKB-UniRule"/>
</dbReference>
<dbReference type="Pfam" id="PF00117">
    <property type="entry name" value="GATase"/>
    <property type="match status" value="1"/>
</dbReference>
<evidence type="ECO:0000256" key="6">
    <source>
        <dbReference type="ARBA" id="ARBA00023102"/>
    </source>
</evidence>
<comment type="catalytic activity">
    <reaction evidence="8 10">
        <text>5-[(5-phospho-1-deoxy-D-ribulos-1-ylimino)methylamino]-1-(5-phospho-beta-D-ribosyl)imidazole-4-carboxamide + L-glutamine = D-erythro-1-(imidazol-4-yl)glycerol 3-phosphate + 5-amino-1-(5-phospho-beta-D-ribosyl)imidazole-4-carboxamide + L-glutamate + H(+)</text>
        <dbReference type="Rhea" id="RHEA:24793"/>
        <dbReference type="ChEBI" id="CHEBI:15378"/>
        <dbReference type="ChEBI" id="CHEBI:29985"/>
        <dbReference type="ChEBI" id="CHEBI:58278"/>
        <dbReference type="ChEBI" id="CHEBI:58359"/>
        <dbReference type="ChEBI" id="CHEBI:58475"/>
        <dbReference type="ChEBI" id="CHEBI:58525"/>
        <dbReference type="EC" id="4.3.2.10"/>
    </reaction>
</comment>
<dbReference type="PANTHER" id="PTHR42701">
    <property type="entry name" value="IMIDAZOLE GLYCEROL PHOSPHATE SYNTHASE SUBUNIT HISH"/>
    <property type="match status" value="1"/>
</dbReference>
<evidence type="ECO:0000256" key="7">
    <source>
        <dbReference type="ARBA" id="ARBA00023239"/>
    </source>
</evidence>
<evidence type="ECO:0000259" key="12">
    <source>
        <dbReference type="Pfam" id="PF00117"/>
    </source>
</evidence>